<dbReference type="InterPro" id="IPR039420">
    <property type="entry name" value="WalR-like"/>
</dbReference>
<keyword evidence="5" id="KW-0804">Transcription</keyword>
<feature type="modified residue" description="4-aspartylphosphate" evidence="6">
    <location>
        <position position="65"/>
    </location>
</feature>
<keyword evidence="7" id="KW-0175">Coiled coil</keyword>
<keyword evidence="4" id="KW-0238">DNA-binding</keyword>
<dbReference type="PROSITE" id="PS50112">
    <property type="entry name" value="PAS"/>
    <property type="match status" value="1"/>
</dbReference>
<feature type="domain" description="Response regulatory" evidence="8">
    <location>
        <begin position="15"/>
        <end position="133"/>
    </location>
</feature>
<accession>A0ABW0BRV8</accession>
<dbReference type="InterPro" id="IPR001789">
    <property type="entry name" value="Sig_transdc_resp-reg_receiver"/>
</dbReference>
<evidence type="ECO:0000259" key="8">
    <source>
        <dbReference type="PROSITE" id="PS50110"/>
    </source>
</evidence>
<dbReference type="PANTHER" id="PTHR48111">
    <property type="entry name" value="REGULATOR OF RPOS"/>
    <property type="match status" value="1"/>
</dbReference>
<reference evidence="11" key="1">
    <citation type="journal article" date="2019" name="Int. J. Syst. Evol. Microbiol.">
        <title>The Global Catalogue of Microorganisms (GCM) 10K type strain sequencing project: providing services to taxonomists for standard genome sequencing and annotation.</title>
        <authorList>
            <consortium name="The Broad Institute Genomics Platform"/>
            <consortium name="The Broad Institute Genome Sequencing Center for Infectious Disease"/>
            <person name="Wu L."/>
            <person name="Ma J."/>
        </authorList>
    </citation>
    <scope>NUCLEOTIDE SEQUENCE [LARGE SCALE GENOMIC DNA]</scope>
    <source>
        <strain evidence="11">CGMCC 1.7030</strain>
    </source>
</reference>
<evidence type="ECO:0000259" key="9">
    <source>
        <dbReference type="PROSITE" id="PS50112"/>
    </source>
</evidence>
<keyword evidence="3" id="KW-0805">Transcription regulation</keyword>
<proteinExistence type="predicted"/>
<dbReference type="InterPro" id="IPR011006">
    <property type="entry name" value="CheY-like_superfamily"/>
</dbReference>
<sequence>MSEKNRIKESILKHKILIVDDQLPNIILLENILNLTGFNEILSTTDSTTALEKIETHKPDILLLDLMMPEVTGFDILAELEKTTESRDFMPVLVLTADTNPKSKEKALKLGASDFLTKPFDISEVSLRIQNLLTTKYLMDQLKNQNDHLEDLVKIRTEQLQTAKEEAERNEKKYRLLFDANLDDINLFYIDESGPSNFIESNPASEAVLGYTKEELLNLSLHDIDTGMVDSEYFQEKLQKLLEKGSLEFETVIRKKNGELRNMEVKANVFELEGKKAVLNIYRDITDRIKFIEAILKQNRAFKEIAWIQSHVVRAPLARMMGVIHLLTDMDDLENKDPELYKFIKMILDSAFELDQIIREISEKTAEAQKNQDL</sequence>
<gene>
    <name evidence="10" type="ORF">ACFPIK_01125</name>
</gene>
<evidence type="ECO:0000256" key="2">
    <source>
        <dbReference type="ARBA" id="ARBA00023012"/>
    </source>
</evidence>
<evidence type="ECO:0000256" key="3">
    <source>
        <dbReference type="ARBA" id="ARBA00023015"/>
    </source>
</evidence>
<dbReference type="Gene3D" id="3.40.50.2300">
    <property type="match status" value="1"/>
</dbReference>
<evidence type="ECO:0000313" key="10">
    <source>
        <dbReference type="EMBL" id="MFC5190350.1"/>
    </source>
</evidence>
<evidence type="ECO:0000256" key="7">
    <source>
        <dbReference type="SAM" id="Coils"/>
    </source>
</evidence>
<dbReference type="SUPFAM" id="SSF52172">
    <property type="entry name" value="CheY-like"/>
    <property type="match status" value="1"/>
</dbReference>
<dbReference type="NCBIfam" id="TIGR00229">
    <property type="entry name" value="sensory_box"/>
    <property type="match status" value="1"/>
</dbReference>
<organism evidence="10 11">
    <name type="scientific">Algoriphagus aquatilis</name>
    <dbReference type="NCBI Taxonomy" id="490186"/>
    <lineage>
        <taxon>Bacteria</taxon>
        <taxon>Pseudomonadati</taxon>
        <taxon>Bacteroidota</taxon>
        <taxon>Cytophagia</taxon>
        <taxon>Cytophagales</taxon>
        <taxon>Cyclobacteriaceae</taxon>
        <taxon>Algoriphagus</taxon>
    </lineage>
</organism>
<dbReference type="Gene3D" id="3.30.450.20">
    <property type="entry name" value="PAS domain"/>
    <property type="match status" value="1"/>
</dbReference>
<keyword evidence="11" id="KW-1185">Reference proteome</keyword>
<dbReference type="CDD" id="cd00130">
    <property type="entry name" value="PAS"/>
    <property type="match status" value="1"/>
</dbReference>
<keyword evidence="2" id="KW-0902">Two-component regulatory system</keyword>
<evidence type="ECO:0000256" key="1">
    <source>
        <dbReference type="ARBA" id="ARBA00022553"/>
    </source>
</evidence>
<comment type="caution">
    <text evidence="10">The sequence shown here is derived from an EMBL/GenBank/DDBJ whole genome shotgun (WGS) entry which is preliminary data.</text>
</comment>
<evidence type="ECO:0000256" key="5">
    <source>
        <dbReference type="ARBA" id="ARBA00023163"/>
    </source>
</evidence>
<dbReference type="EMBL" id="JBHSKS010000001">
    <property type="protein sequence ID" value="MFC5190350.1"/>
    <property type="molecule type" value="Genomic_DNA"/>
</dbReference>
<protein>
    <submittedName>
        <fullName evidence="10">Response regulator</fullName>
    </submittedName>
</protein>
<dbReference type="SUPFAM" id="SSF55785">
    <property type="entry name" value="PYP-like sensor domain (PAS domain)"/>
    <property type="match status" value="1"/>
</dbReference>
<dbReference type="RefSeq" id="WP_377911339.1">
    <property type="nucleotide sequence ID" value="NZ_JBHSKS010000001.1"/>
</dbReference>
<dbReference type="PANTHER" id="PTHR48111:SF1">
    <property type="entry name" value="TWO-COMPONENT RESPONSE REGULATOR ORR33"/>
    <property type="match status" value="1"/>
</dbReference>
<feature type="coiled-coil region" evidence="7">
    <location>
        <begin position="139"/>
        <end position="177"/>
    </location>
</feature>
<dbReference type="InterPro" id="IPR036097">
    <property type="entry name" value="HisK_dim/P_sf"/>
</dbReference>
<keyword evidence="1 6" id="KW-0597">Phosphoprotein</keyword>
<dbReference type="InterPro" id="IPR000014">
    <property type="entry name" value="PAS"/>
</dbReference>
<dbReference type="PROSITE" id="PS50110">
    <property type="entry name" value="RESPONSE_REGULATORY"/>
    <property type="match status" value="1"/>
</dbReference>
<dbReference type="SMART" id="SM00448">
    <property type="entry name" value="REC"/>
    <property type="match status" value="1"/>
</dbReference>
<evidence type="ECO:0000256" key="4">
    <source>
        <dbReference type="ARBA" id="ARBA00023125"/>
    </source>
</evidence>
<name>A0ABW0BRV8_9BACT</name>
<dbReference type="InterPro" id="IPR035965">
    <property type="entry name" value="PAS-like_dom_sf"/>
</dbReference>
<dbReference type="Pfam" id="PF13426">
    <property type="entry name" value="PAS_9"/>
    <property type="match status" value="1"/>
</dbReference>
<evidence type="ECO:0000313" key="11">
    <source>
        <dbReference type="Proteomes" id="UP001596163"/>
    </source>
</evidence>
<dbReference type="SUPFAM" id="SSF47384">
    <property type="entry name" value="Homodimeric domain of signal transducing histidine kinase"/>
    <property type="match status" value="1"/>
</dbReference>
<evidence type="ECO:0000256" key="6">
    <source>
        <dbReference type="PROSITE-ProRule" id="PRU00169"/>
    </source>
</evidence>
<feature type="domain" description="PAS" evidence="9">
    <location>
        <begin position="170"/>
        <end position="245"/>
    </location>
</feature>
<dbReference type="Pfam" id="PF00072">
    <property type="entry name" value="Response_reg"/>
    <property type="match status" value="1"/>
</dbReference>
<dbReference type="Proteomes" id="UP001596163">
    <property type="component" value="Unassembled WGS sequence"/>
</dbReference>